<evidence type="ECO:0000256" key="1">
    <source>
        <dbReference type="ARBA" id="ARBA00022729"/>
    </source>
</evidence>
<dbReference type="Pfam" id="PF18962">
    <property type="entry name" value="Por_Secre_tail"/>
    <property type="match status" value="1"/>
</dbReference>
<dbReference type="InterPro" id="IPR052025">
    <property type="entry name" value="Xyloglucanase_GH74"/>
</dbReference>
<feature type="signal peptide" evidence="2">
    <location>
        <begin position="1"/>
        <end position="19"/>
    </location>
</feature>
<name>A0ABX5Q200_9FLAO</name>
<dbReference type="SUPFAM" id="SSF110296">
    <property type="entry name" value="Oligoxyloglucan reducing end-specific cellobiohydrolase"/>
    <property type="match status" value="2"/>
</dbReference>
<evidence type="ECO:0000259" key="3">
    <source>
        <dbReference type="Pfam" id="PF18962"/>
    </source>
</evidence>
<dbReference type="EMBL" id="QKZR01000001">
    <property type="protein sequence ID" value="PZX43967.1"/>
    <property type="molecule type" value="Genomic_DNA"/>
</dbReference>
<dbReference type="NCBIfam" id="TIGR04183">
    <property type="entry name" value="Por_Secre_tail"/>
    <property type="match status" value="1"/>
</dbReference>
<sequence>MKHKYITALALLLSMLMFSQNDKSWSKMAASEKSFYELQTEFNNYWSNKTPEKGQGYKIFKRWENQIEDKVYPSGDLSLPSNTYPNFIAWQQRYNSEFANNANNQMKTIAATSSWTTLNQGSVASGYDAGSGRINFITFDPISPSTTMYVGAPDGGLWKSTNGGTSWTTNTDYLSIIGCSGLVIHPTNPNLMYLATGDRESDRRSIGVLKSTDGGANWNTTGLVWTVSDNYRISKIVMDPNNPLVMMISTDGGIFRTIDGWDSFETQTIFDPLSDVKYKPGSSTIAYAAGSQIYKSTDGGINWVANTSVDLPNAADVERIEMAVTAADNSYVYAIIGKSSDQGFEGFYRSTDSGDTFVKQSTASTPNILHSSANPTAASVGGQAFHDLAIAVSPVNEDKVTIGGINQWQSTDGGVNWTRITYWLGANPAYPGQNSEPEPYIHADIQYIAYMPGSNTTFFTTCDGGVSKTTDDGVTWTDMTNNIAVSQQTNIALSSLSPNFFFAGLQDIGSLKYNSGSWSVLSGGDGEDGFVDRSNDNVLISSTVNGSFFISTDGGTTTSNLTFTPALPSGDWFTPIKQDPVDIDKIYIGSGKDLYVSNDWFTANPTASKTGTTAPTPIDKNILRFEIAPSNTSTIYVIKDNVISKSTNSGSTWSNITSGLPVASAKLKNLAVSNTDASKVWVVFSGYAAGEKVYKTTDGGTTWVNVSNGLPNIPMNTIVYRKNSVNDEVYIGADIGVYAVDNLMTSAVPYLTDLPKCAVTDLEIYYPTPTTGILRAATYGRGSWQTILSDNVTYVWNGSVWNNTPEGAITSSDNMIVQSGSMASLSSGISVANLTIESGASIEADNGNIMVTGNVVNNGAISGSSQVILNSATAVVTGTGSMTNLTVGASGVAIVNGTQIVSKQLDVISGGSLNANGNITLASNALGTARVDQVDPGSITGNVNVQRYIPAGNRAYRFIGSTVSGPTVFDSWQESGSNATGFGVQISGTVGTVNTTTGLDETLSGNNSMFTWDAANQSWTSINNTHTQVLNTGDYYRLFVRGDRTTDLSINNATHTATTLRATGTLRTGSMTVTPGIAAGQFFALANPFQSKVSMVGTATGTTSFMYYWDPNLGTRGGYSTINMTTGMGTAGVATNVLDAGQAVFLADAAGSSSVTINEANKVSGNNNGGVFNTTPLTQALRLKLYQTSRFNNGLSESDGLYIDFDNSHNLNIDVNDAVKLDGLNVNMSIAKTTGELLSVDSRTLPTVNEVIGLSVTNYLTTAYTINATLDVLPGFTVYLKDNLTGNITELVQNSSTAYNFTVDLNNAQSINPSRFQIEFQMSTLGNEELSFNDAVSIFPNPVNGDLLNIYLGIVTEGKVEVTLFNTLGQKVIAREFDSISNGVVTIDNLSSLTNGLYLLNVSNGKNTVVKKVILSYKL</sequence>
<evidence type="ECO:0000313" key="4">
    <source>
        <dbReference type="EMBL" id="PZX43967.1"/>
    </source>
</evidence>
<evidence type="ECO:0000313" key="5">
    <source>
        <dbReference type="Proteomes" id="UP000248584"/>
    </source>
</evidence>
<dbReference type="InterPro" id="IPR015943">
    <property type="entry name" value="WD40/YVTN_repeat-like_dom_sf"/>
</dbReference>
<reference evidence="4 5" key="1">
    <citation type="submission" date="2018-06" db="EMBL/GenBank/DDBJ databases">
        <title>Genomic Encyclopedia of Archaeal and Bacterial Type Strains, Phase II (KMG-II): from individual species to whole genera.</title>
        <authorList>
            <person name="Goeker M."/>
        </authorList>
    </citation>
    <scope>NUCLEOTIDE SEQUENCE [LARGE SCALE GENOMIC DNA]</scope>
    <source>
        <strain evidence="4 5">DSM 17205</strain>
    </source>
</reference>
<dbReference type="InterPro" id="IPR026444">
    <property type="entry name" value="Secre_tail"/>
</dbReference>
<keyword evidence="1 2" id="KW-0732">Signal</keyword>
<dbReference type="PANTHER" id="PTHR43739:SF5">
    <property type="entry name" value="EXO-ALPHA-SIALIDASE"/>
    <property type="match status" value="1"/>
</dbReference>
<keyword evidence="5" id="KW-1185">Reference proteome</keyword>
<dbReference type="CDD" id="cd15482">
    <property type="entry name" value="Sialidase_non-viral"/>
    <property type="match status" value="1"/>
</dbReference>
<feature type="chain" id="PRO_5045147328" evidence="2">
    <location>
        <begin position="20"/>
        <end position="1419"/>
    </location>
</feature>
<organism evidence="4 5">
    <name type="scientific">Nonlabens dokdonensis</name>
    <dbReference type="NCBI Taxonomy" id="328515"/>
    <lineage>
        <taxon>Bacteria</taxon>
        <taxon>Pseudomonadati</taxon>
        <taxon>Bacteroidota</taxon>
        <taxon>Flavobacteriia</taxon>
        <taxon>Flavobacteriales</taxon>
        <taxon>Flavobacteriaceae</taxon>
        <taxon>Nonlabens</taxon>
    </lineage>
</organism>
<dbReference type="PANTHER" id="PTHR43739">
    <property type="entry name" value="XYLOGLUCANASE (EUROFUNG)"/>
    <property type="match status" value="1"/>
</dbReference>
<protein>
    <submittedName>
        <fullName evidence="4">Secreted protein (Por secretion system target)</fullName>
    </submittedName>
</protein>
<accession>A0ABX5Q200</accession>
<proteinExistence type="predicted"/>
<comment type="caution">
    <text evidence="4">The sequence shown here is derived from an EMBL/GenBank/DDBJ whole genome shotgun (WGS) entry which is preliminary data.</text>
</comment>
<dbReference type="RefSeq" id="WP_015361802.1">
    <property type="nucleotide sequence ID" value="NZ_QKZR01000001.1"/>
</dbReference>
<gene>
    <name evidence="4" type="ORF">LX97_00972</name>
</gene>
<dbReference type="Gene3D" id="2.130.10.10">
    <property type="entry name" value="YVTN repeat-like/Quinoprotein amine dehydrogenase"/>
    <property type="match status" value="4"/>
</dbReference>
<evidence type="ECO:0000256" key="2">
    <source>
        <dbReference type="SAM" id="SignalP"/>
    </source>
</evidence>
<dbReference type="Proteomes" id="UP000248584">
    <property type="component" value="Unassembled WGS sequence"/>
</dbReference>
<feature type="domain" description="Secretion system C-terminal sorting" evidence="3">
    <location>
        <begin position="1338"/>
        <end position="1414"/>
    </location>
</feature>